<dbReference type="Gene3D" id="3.40.50.2300">
    <property type="match status" value="1"/>
</dbReference>
<keyword evidence="9" id="KW-1185">Reference proteome</keyword>
<evidence type="ECO:0000256" key="1">
    <source>
        <dbReference type="ARBA" id="ARBA00022553"/>
    </source>
</evidence>
<gene>
    <name evidence="8" type="ORF">GCM10007964_50090</name>
</gene>
<dbReference type="SUPFAM" id="SSF52172">
    <property type="entry name" value="CheY-like"/>
    <property type="match status" value="1"/>
</dbReference>
<dbReference type="Proteomes" id="UP000645217">
    <property type="component" value="Unassembled WGS sequence"/>
</dbReference>
<feature type="domain" description="Response regulatory" evidence="7">
    <location>
        <begin position="3"/>
        <end position="119"/>
    </location>
</feature>
<evidence type="ECO:0000313" key="9">
    <source>
        <dbReference type="Proteomes" id="UP000645217"/>
    </source>
</evidence>
<evidence type="ECO:0000256" key="2">
    <source>
        <dbReference type="ARBA" id="ARBA00023015"/>
    </source>
</evidence>
<accession>A0A917RDG8</accession>
<name>A0A917RDG8_9ACTN</name>
<dbReference type="EMBL" id="BMNT01000029">
    <property type="protein sequence ID" value="GGL01957.1"/>
    <property type="molecule type" value="Genomic_DNA"/>
</dbReference>
<protein>
    <submittedName>
        <fullName evidence="8">DNA-binding response regulator</fullName>
    </submittedName>
</protein>
<dbReference type="PANTHER" id="PTHR43214:SF24">
    <property type="entry name" value="TRANSCRIPTIONAL REGULATORY PROTEIN NARL-RELATED"/>
    <property type="match status" value="1"/>
</dbReference>
<dbReference type="InterPro" id="IPR058245">
    <property type="entry name" value="NreC/VraR/RcsB-like_REC"/>
</dbReference>
<dbReference type="PANTHER" id="PTHR43214">
    <property type="entry name" value="TWO-COMPONENT RESPONSE REGULATOR"/>
    <property type="match status" value="1"/>
</dbReference>
<comment type="caution">
    <text evidence="8">The sequence shown here is derived from an EMBL/GenBank/DDBJ whole genome shotgun (WGS) entry which is preliminary data.</text>
</comment>
<evidence type="ECO:0000313" key="8">
    <source>
        <dbReference type="EMBL" id="GGL01957.1"/>
    </source>
</evidence>
<dbReference type="AlphaFoldDB" id="A0A917RDG8"/>
<evidence type="ECO:0000259" key="7">
    <source>
        <dbReference type="PROSITE" id="PS50110"/>
    </source>
</evidence>
<keyword evidence="1 5" id="KW-0597">Phosphoprotein</keyword>
<dbReference type="PROSITE" id="PS50043">
    <property type="entry name" value="HTH_LUXR_2"/>
    <property type="match status" value="1"/>
</dbReference>
<sequence length="213" mass="23361">MIRLLVADDQRLAREGLRQLLSHEPDIAFLGAARDGAELIDMAREYRPEVILTDLRMPGMDGITAIRRLTAREPDTAIIALTTFDTDEYLFGALEAGAVGFLLKDGDPDLYLAAVHAAHRGQGLIDPQVTRRLVRRFATPPVRDGARELTVRETQVLRLVALGRSNGEIADMLGIAPGTVKIHVSRVLAKIGTRTRVQAAIYAYRSGLLSPDE</sequence>
<dbReference type="CDD" id="cd17535">
    <property type="entry name" value="REC_NarL-like"/>
    <property type="match status" value="1"/>
</dbReference>
<dbReference type="CDD" id="cd06170">
    <property type="entry name" value="LuxR_C_like"/>
    <property type="match status" value="1"/>
</dbReference>
<dbReference type="PROSITE" id="PS00622">
    <property type="entry name" value="HTH_LUXR_1"/>
    <property type="match status" value="1"/>
</dbReference>
<reference evidence="8" key="1">
    <citation type="journal article" date="2014" name="Int. J. Syst. Evol. Microbiol.">
        <title>Complete genome sequence of Corynebacterium casei LMG S-19264T (=DSM 44701T), isolated from a smear-ripened cheese.</title>
        <authorList>
            <consortium name="US DOE Joint Genome Institute (JGI-PGF)"/>
            <person name="Walter F."/>
            <person name="Albersmeier A."/>
            <person name="Kalinowski J."/>
            <person name="Ruckert C."/>
        </authorList>
    </citation>
    <scope>NUCLEOTIDE SEQUENCE</scope>
    <source>
        <strain evidence="8">JCM 13064</strain>
    </source>
</reference>
<dbReference type="InterPro" id="IPR039420">
    <property type="entry name" value="WalR-like"/>
</dbReference>
<dbReference type="InterPro" id="IPR000792">
    <property type="entry name" value="Tscrpt_reg_LuxR_C"/>
</dbReference>
<dbReference type="InterPro" id="IPR001789">
    <property type="entry name" value="Sig_transdc_resp-reg_receiver"/>
</dbReference>
<evidence type="ECO:0000256" key="4">
    <source>
        <dbReference type="ARBA" id="ARBA00023163"/>
    </source>
</evidence>
<evidence type="ECO:0000256" key="3">
    <source>
        <dbReference type="ARBA" id="ARBA00023125"/>
    </source>
</evidence>
<evidence type="ECO:0000259" key="6">
    <source>
        <dbReference type="PROSITE" id="PS50043"/>
    </source>
</evidence>
<dbReference type="InterPro" id="IPR011006">
    <property type="entry name" value="CheY-like_superfamily"/>
</dbReference>
<dbReference type="Pfam" id="PF00196">
    <property type="entry name" value="GerE"/>
    <property type="match status" value="1"/>
</dbReference>
<proteinExistence type="predicted"/>
<organism evidence="8 9">
    <name type="scientific">Sphaerisporangium melleum</name>
    <dbReference type="NCBI Taxonomy" id="321316"/>
    <lineage>
        <taxon>Bacteria</taxon>
        <taxon>Bacillati</taxon>
        <taxon>Actinomycetota</taxon>
        <taxon>Actinomycetes</taxon>
        <taxon>Streptosporangiales</taxon>
        <taxon>Streptosporangiaceae</taxon>
        <taxon>Sphaerisporangium</taxon>
    </lineage>
</organism>
<keyword evidence="3 8" id="KW-0238">DNA-binding</keyword>
<dbReference type="RefSeq" id="WP_189165484.1">
    <property type="nucleotide sequence ID" value="NZ_BMNT01000029.1"/>
</dbReference>
<feature type="domain" description="HTH luxR-type" evidence="6">
    <location>
        <begin position="142"/>
        <end position="207"/>
    </location>
</feature>
<keyword evidence="2" id="KW-0805">Transcription regulation</keyword>
<dbReference type="Pfam" id="PF00072">
    <property type="entry name" value="Response_reg"/>
    <property type="match status" value="1"/>
</dbReference>
<dbReference type="GO" id="GO:0000160">
    <property type="term" value="P:phosphorelay signal transduction system"/>
    <property type="evidence" value="ECO:0007669"/>
    <property type="project" value="InterPro"/>
</dbReference>
<dbReference type="GO" id="GO:0003677">
    <property type="term" value="F:DNA binding"/>
    <property type="evidence" value="ECO:0007669"/>
    <property type="project" value="UniProtKB-KW"/>
</dbReference>
<dbReference type="PRINTS" id="PR00038">
    <property type="entry name" value="HTHLUXR"/>
</dbReference>
<dbReference type="SMART" id="SM00421">
    <property type="entry name" value="HTH_LUXR"/>
    <property type="match status" value="1"/>
</dbReference>
<dbReference type="SUPFAM" id="SSF46894">
    <property type="entry name" value="C-terminal effector domain of the bipartite response regulators"/>
    <property type="match status" value="1"/>
</dbReference>
<dbReference type="GO" id="GO:0006355">
    <property type="term" value="P:regulation of DNA-templated transcription"/>
    <property type="evidence" value="ECO:0007669"/>
    <property type="project" value="InterPro"/>
</dbReference>
<reference evidence="8" key="2">
    <citation type="submission" date="2020-09" db="EMBL/GenBank/DDBJ databases">
        <authorList>
            <person name="Sun Q."/>
            <person name="Ohkuma M."/>
        </authorList>
    </citation>
    <scope>NUCLEOTIDE SEQUENCE</scope>
    <source>
        <strain evidence="8">JCM 13064</strain>
    </source>
</reference>
<dbReference type="InterPro" id="IPR016032">
    <property type="entry name" value="Sig_transdc_resp-reg_C-effctor"/>
</dbReference>
<evidence type="ECO:0000256" key="5">
    <source>
        <dbReference type="PROSITE-ProRule" id="PRU00169"/>
    </source>
</evidence>
<dbReference type="SMART" id="SM00448">
    <property type="entry name" value="REC"/>
    <property type="match status" value="1"/>
</dbReference>
<keyword evidence="4" id="KW-0804">Transcription</keyword>
<dbReference type="PROSITE" id="PS50110">
    <property type="entry name" value="RESPONSE_REGULATORY"/>
    <property type="match status" value="1"/>
</dbReference>
<feature type="modified residue" description="4-aspartylphosphate" evidence="5">
    <location>
        <position position="54"/>
    </location>
</feature>